<dbReference type="GO" id="GO:0005524">
    <property type="term" value="F:ATP binding"/>
    <property type="evidence" value="ECO:0007669"/>
    <property type="project" value="UniProtKB-KW"/>
</dbReference>
<evidence type="ECO:0000259" key="15">
    <source>
        <dbReference type="PROSITE" id="PS50109"/>
    </source>
</evidence>
<dbReference type="InterPro" id="IPR004358">
    <property type="entry name" value="Sig_transdc_His_kin-like_C"/>
</dbReference>
<dbReference type="Proteomes" id="UP000248724">
    <property type="component" value="Unassembled WGS sequence"/>
</dbReference>
<keyword evidence="13" id="KW-0175">Coiled coil</keyword>
<keyword evidence="10 14" id="KW-1133">Transmembrane helix</keyword>
<evidence type="ECO:0000256" key="13">
    <source>
        <dbReference type="SAM" id="Coils"/>
    </source>
</evidence>
<evidence type="ECO:0000256" key="11">
    <source>
        <dbReference type="ARBA" id="ARBA00023012"/>
    </source>
</evidence>
<dbReference type="CDD" id="cd00082">
    <property type="entry name" value="HisKA"/>
    <property type="match status" value="1"/>
</dbReference>
<evidence type="ECO:0000256" key="14">
    <source>
        <dbReference type="SAM" id="Phobius"/>
    </source>
</evidence>
<dbReference type="InterPro" id="IPR036097">
    <property type="entry name" value="HisK_dim/P_sf"/>
</dbReference>
<dbReference type="Gene3D" id="3.30.565.10">
    <property type="entry name" value="Histidine kinase-like ATPase, C-terminal domain"/>
    <property type="match status" value="1"/>
</dbReference>
<evidence type="ECO:0000313" key="16">
    <source>
        <dbReference type="EMBL" id="PZR84215.1"/>
    </source>
</evidence>
<reference evidence="16 17" key="1">
    <citation type="journal article" date="2017" name="Nature">
        <title>Atmospheric trace gases support primary production in Antarctic desert surface soil.</title>
        <authorList>
            <person name="Ji M."/>
            <person name="Greening C."/>
            <person name="Vanwonterghem I."/>
            <person name="Carere C.R."/>
            <person name="Bay S.K."/>
            <person name="Steen J.A."/>
            <person name="Montgomery K."/>
            <person name="Lines T."/>
            <person name="Beardall J."/>
            <person name="van Dorst J."/>
            <person name="Snape I."/>
            <person name="Stott M.B."/>
            <person name="Hugenholtz P."/>
            <person name="Ferrari B.C."/>
        </authorList>
    </citation>
    <scope>NUCLEOTIDE SEQUENCE [LARGE SCALE GENOMIC DNA]</scope>
    <source>
        <strain evidence="16">RRmetagenome_bin12</strain>
    </source>
</reference>
<dbReference type="EMBL" id="QHBU01000008">
    <property type="protein sequence ID" value="PZR84215.1"/>
    <property type="molecule type" value="Genomic_DNA"/>
</dbReference>
<evidence type="ECO:0000256" key="5">
    <source>
        <dbReference type="ARBA" id="ARBA00022679"/>
    </source>
</evidence>
<keyword evidence="6 14" id="KW-0812">Transmembrane</keyword>
<dbReference type="InterPro" id="IPR005467">
    <property type="entry name" value="His_kinase_dom"/>
</dbReference>
<evidence type="ECO:0000256" key="12">
    <source>
        <dbReference type="ARBA" id="ARBA00023136"/>
    </source>
</evidence>
<dbReference type="PANTHER" id="PTHR45569:SF1">
    <property type="entry name" value="SENSOR PROTEIN KDPD"/>
    <property type="match status" value="1"/>
</dbReference>
<keyword evidence="5" id="KW-0808">Transferase</keyword>
<dbReference type="InterPro" id="IPR003594">
    <property type="entry name" value="HATPase_dom"/>
</dbReference>
<dbReference type="Gene3D" id="1.10.287.130">
    <property type="match status" value="1"/>
</dbReference>
<evidence type="ECO:0000256" key="1">
    <source>
        <dbReference type="ARBA" id="ARBA00000085"/>
    </source>
</evidence>
<dbReference type="PROSITE" id="PS50109">
    <property type="entry name" value="HIS_KIN"/>
    <property type="match status" value="1"/>
</dbReference>
<dbReference type="AlphaFoldDB" id="A0A2W5ZM75"/>
<feature type="domain" description="Histidine kinase" evidence="15">
    <location>
        <begin position="186"/>
        <end position="394"/>
    </location>
</feature>
<evidence type="ECO:0000256" key="2">
    <source>
        <dbReference type="ARBA" id="ARBA00004141"/>
    </source>
</evidence>
<keyword evidence="4" id="KW-0597">Phosphoprotein</keyword>
<dbReference type="InterPro" id="IPR025201">
    <property type="entry name" value="KdpD_TM"/>
</dbReference>
<dbReference type="CDD" id="cd00075">
    <property type="entry name" value="HATPase"/>
    <property type="match status" value="1"/>
</dbReference>
<dbReference type="Pfam" id="PF13493">
    <property type="entry name" value="DUF4118"/>
    <property type="match status" value="1"/>
</dbReference>
<accession>A0A2W5ZM75</accession>
<dbReference type="PRINTS" id="PR00344">
    <property type="entry name" value="BCTRLSENSOR"/>
</dbReference>
<comment type="caution">
    <text evidence="16">The sequence shown here is derived from an EMBL/GenBank/DDBJ whole genome shotgun (WGS) entry which is preliminary data.</text>
</comment>
<evidence type="ECO:0000256" key="4">
    <source>
        <dbReference type="ARBA" id="ARBA00022553"/>
    </source>
</evidence>
<dbReference type="InterPro" id="IPR052023">
    <property type="entry name" value="Histidine_kinase_KdpD"/>
</dbReference>
<feature type="transmembrane region" description="Helical" evidence="14">
    <location>
        <begin position="105"/>
        <end position="123"/>
    </location>
</feature>
<dbReference type="Pfam" id="PF02518">
    <property type="entry name" value="HATPase_c"/>
    <property type="match status" value="1"/>
</dbReference>
<keyword evidence="12 14" id="KW-0472">Membrane</keyword>
<dbReference type="EC" id="2.7.13.3" evidence="3"/>
<proteinExistence type="predicted"/>
<keyword evidence="7" id="KW-0547">Nucleotide-binding</keyword>
<dbReference type="GO" id="GO:0000155">
    <property type="term" value="F:phosphorelay sensor kinase activity"/>
    <property type="evidence" value="ECO:0007669"/>
    <property type="project" value="InterPro"/>
</dbReference>
<feature type="coiled-coil region" evidence="13">
    <location>
        <begin position="132"/>
        <end position="166"/>
    </location>
</feature>
<evidence type="ECO:0000256" key="9">
    <source>
        <dbReference type="ARBA" id="ARBA00022840"/>
    </source>
</evidence>
<sequence length="394" mass="42025">MTRQALARRFMIPAMADYGRQLSMVRIGGYVAAVMAPAALTLVLVGVNFNNPRDYAFLYLSIVAVLGVAIGVGPALVSAALSTILVDYLFVPPKHTLSIANAEDVVNLIVFFGAAGLVGTLGSRRRNAQLRSQALAGELQRANIDLARLNREQAAAAQVAARLAERDRQVQVLEETDRVRHEFFANVSHELRTPLGGILTGATAVLGRDDLQPTLRAELDEVAAAAQRLARLVSDMLDMARIEGGAIDLRLDRVDVADAVEAAAGRLCRSSPQREIEVQVSPATPEVLADWDRLGQVIDNLLANADHFAPADTALTVAAVADGDTVVIRVIDRGPGVPLEQRERIFERFVRGSGGTGLGLPIVRGLVAAQGGRVWLEDPLPGDGGRFAFSLPSA</sequence>
<dbReference type="SUPFAM" id="SSF47384">
    <property type="entry name" value="Homodimeric domain of signal transducing histidine kinase"/>
    <property type="match status" value="1"/>
</dbReference>
<keyword evidence="11" id="KW-0902">Two-component regulatory system</keyword>
<dbReference type="SMART" id="SM00388">
    <property type="entry name" value="HisKA"/>
    <property type="match status" value="1"/>
</dbReference>
<feature type="transmembrane region" description="Helical" evidence="14">
    <location>
        <begin position="56"/>
        <end position="85"/>
    </location>
</feature>
<organism evidence="16 17">
    <name type="scientific">Candidatus Aeolococcus gillhamiae</name>
    <dbReference type="NCBI Taxonomy" id="3127015"/>
    <lineage>
        <taxon>Bacteria</taxon>
        <taxon>Bacillati</taxon>
        <taxon>Candidatus Dormiibacterota</taxon>
        <taxon>Candidatus Dormibacteria</taxon>
        <taxon>Candidatus Aeolococcales</taxon>
        <taxon>Candidatus Aeolococcaceae</taxon>
        <taxon>Candidatus Aeolococcus</taxon>
    </lineage>
</organism>
<dbReference type="InterPro" id="IPR038318">
    <property type="entry name" value="KdpD_sf"/>
</dbReference>
<dbReference type="InterPro" id="IPR003661">
    <property type="entry name" value="HisK_dim/P_dom"/>
</dbReference>
<dbReference type="Gene3D" id="1.20.120.620">
    <property type="entry name" value="Backbone structure of the membrane domain of e. Coli histidine kinase receptor kdpd"/>
    <property type="match status" value="1"/>
</dbReference>
<evidence type="ECO:0000256" key="8">
    <source>
        <dbReference type="ARBA" id="ARBA00022777"/>
    </source>
</evidence>
<name>A0A2W5ZM75_9BACT</name>
<dbReference type="SMART" id="SM00387">
    <property type="entry name" value="HATPase_c"/>
    <property type="match status" value="1"/>
</dbReference>
<dbReference type="PANTHER" id="PTHR45569">
    <property type="entry name" value="SENSOR PROTEIN KDPD"/>
    <property type="match status" value="1"/>
</dbReference>
<keyword evidence="8" id="KW-0418">Kinase</keyword>
<dbReference type="GO" id="GO:0005886">
    <property type="term" value="C:plasma membrane"/>
    <property type="evidence" value="ECO:0007669"/>
    <property type="project" value="TreeGrafter"/>
</dbReference>
<evidence type="ECO:0000256" key="7">
    <source>
        <dbReference type="ARBA" id="ARBA00022741"/>
    </source>
</evidence>
<dbReference type="Pfam" id="PF00512">
    <property type="entry name" value="HisKA"/>
    <property type="match status" value="1"/>
</dbReference>
<evidence type="ECO:0000313" key="17">
    <source>
        <dbReference type="Proteomes" id="UP000248724"/>
    </source>
</evidence>
<feature type="transmembrane region" description="Helical" evidence="14">
    <location>
        <begin position="27"/>
        <end position="49"/>
    </location>
</feature>
<comment type="subcellular location">
    <subcellularLocation>
        <location evidence="2">Membrane</location>
        <topology evidence="2">Multi-pass membrane protein</topology>
    </subcellularLocation>
</comment>
<protein>
    <recommendedName>
        <fullName evidence="3">histidine kinase</fullName>
        <ecNumber evidence="3">2.7.13.3</ecNumber>
    </recommendedName>
</protein>
<comment type="catalytic activity">
    <reaction evidence="1">
        <text>ATP + protein L-histidine = ADP + protein N-phospho-L-histidine.</text>
        <dbReference type="EC" id="2.7.13.3"/>
    </reaction>
</comment>
<evidence type="ECO:0000256" key="10">
    <source>
        <dbReference type="ARBA" id="ARBA00022989"/>
    </source>
</evidence>
<keyword evidence="9" id="KW-0067">ATP-binding</keyword>
<evidence type="ECO:0000256" key="3">
    <source>
        <dbReference type="ARBA" id="ARBA00012438"/>
    </source>
</evidence>
<dbReference type="SUPFAM" id="SSF55874">
    <property type="entry name" value="ATPase domain of HSP90 chaperone/DNA topoisomerase II/histidine kinase"/>
    <property type="match status" value="1"/>
</dbReference>
<evidence type="ECO:0000256" key="6">
    <source>
        <dbReference type="ARBA" id="ARBA00022692"/>
    </source>
</evidence>
<dbReference type="InterPro" id="IPR036890">
    <property type="entry name" value="HATPase_C_sf"/>
</dbReference>
<gene>
    <name evidence="16" type="ORF">DLM65_00370</name>
</gene>